<keyword evidence="3 14" id="KW-0808">Transferase</keyword>
<dbReference type="Bgee" id="ENSOANG00000045746">
    <property type="expression patterns" value="Expressed in cerebellum and 7 other cell types or tissues"/>
</dbReference>
<organism evidence="17 18">
    <name type="scientific">Ornithorhynchus anatinus</name>
    <name type="common">Duckbill platypus</name>
    <dbReference type="NCBI Taxonomy" id="9258"/>
    <lineage>
        <taxon>Eukaryota</taxon>
        <taxon>Metazoa</taxon>
        <taxon>Chordata</taxon>
        <taxon>Craniata</taxon>
        <taxon>Vertebrata</taxon>
        <taxon>Euteleostomi</taxon>
        <taxon>Mammalia</taxon>
        <taxon>Monotremata</taxon>
        <taxon>Ornithorhynchidae</taxon>
        <taxon>Ornithorhynchus</taxon>
    </lineage>
</organism>
<evidence type="ECO:0000256" key="1">
    <source>
        <dbReference type="ARBA" id="ARBA00004225"/>
    </source>
</evidence>
<keyword evidence="7" id="KW-0496">Mitochondrion</keyword>
<dbReference type="Pfam" id="PF01529">
    <property type="entry name" value="DHHC"/>
    <property type="match status" value="1"/>
</dbReference>
<dbReference type="PANTHER" id="PTHR12349">
    <property type="entry name" value="ANKYRIN REPEAT AND LEM DOMAIN-CONTAINING PROTEIN 2"/>
    <property type="match status" value="1"/>
</dbReference>
<gene>
    <name evidence="17" type="primary">ZDHHC8</name>
</gene>
<feature type="transmembrane region" description="Helical" evidence="14">
    <location>
        <begin position="12"/>
        <end position="35"/>
    </location>
</feature>
<evidence type="ECO:0000256" key="11">
    <source>
        <dbReference type="ARBA" id="ARBA00023315"/>
    </source>
</evidence>
<evidence type="ECO:0000256" key="15">
    <source>
        <dbReference type="SAM" id="MobiDB-lite"/>
    </source>
</evidence>
<dbReference type="GO" id="GO:0005794">
    <property type="term" value="C:Golgi apparatus"/>
    <property type="evidence" value="ECO:0000318"/>
    <property type="project" value="GO_Central"/>
</dbReference>
<feature type="domain" description="Palmitoyltransferase DHHC" evidence="16">
    <location>
        <begin position="102"/>
        <end position="222"/>
    </location>
</feature>
<evidence type="ECO:0000259" key="16">
    <source>
        <dbReference type="Pfam" id="PF01529"/>
    </source>
</evidence>
<feature type="region of interest" description="Disordered" evidence="15">
    <location>
        <begin position="292"/>
        <end position="318"/>
    </location>
</feature>
<evidence type="ECO:0000256" key="9">
    <source>
        <dbReference type="ARBA" id="ARBA00023139"/>
    </source>
</evidence>
<dbReference type="GO" id="GO:0007626">
    <property type="term" value="P:locomotory behavior"/>
    <property type="evidence" value="ECO:0007669"/>
    <property type="project" value="Ensembl"/>
</dbReference>
<comment type="catalytic activity">
    <reaction evidence="13">
        <text>L-cysteinyl-[protein] + hexadecanoyl-CoA = S-hexadecanoyl-L-cysteinyl-[protein] + CoA</text>
        <dbReference type="Rhea" id="RHEA:36683"/>
        <dbReference type="Rhea" id="RHEA-COMP:10131"/>
        <dbReference type="Rhea" id="RHEA-COMP:11032"/>
        <dbReference type="ChEBI" id="CHEBI:29950"/>
        <dbReference type="ChEBI" id="CHEBI:57287"/>
        <dbReference type="ChEBI" id="CHEBI:57379"/>
        <dbReference type="ChEBI" id="CHEBI:74151"/>
        <dbReference type="EC" id="2.3.1.225"/>
    </reaction>
    <physiologicalReaction direction="left-to-right" evidence="13">
        <dbReference type="Rhea" id="RHEA:36684"/>
    </physiologicalReaction>
</comment>
<dbReference type="GO" id="GO:0000139">
    <property type="term" value="C:Golgi membrane"/>
    <property type="evidence" value="ECO:0007669"/>
    <property type="project" value="UniProtKB-SubCell"/>
</dbReference>
<feature type="compositionally biased region" description="Pro residues" evidence="15">
    <location>
        <begin position="687"/>
        <end position="700"/>
    </location>
</feature>
<evidence type="ECO:0000256" key="4">
    <source>
        <dbReference type="ARBA" id="ARBA00022692"/>
    </source>
</evidence>
<dbReference type="InParanoid" id="A0A6I8NYH3"/>
<feature type="region of interest" description="Disordered" evidence="15">
    <location>
        <begin position="672"/>
        <end position="785"/>
    </location>
</feature>
<evidence type="ECO:0000256" key="7">
    <source>
        <dbReference type="ARBA" id="ARBA00023128"/>
    </source>
</evidence>
<dbReference type="GO" id="GO:0019706">
    <property type="term" value="F:protein-cysteine S-palmitoyltransferase activity"/>
    <property type="evidence" value="ECO:0007669"/>
    <property type="project" value="UniProtKB-EC"/>
</dbReference>
<evidence type="ECO:0000256" key="5">
    <source>
        <dbReference type="ARBA" id="ARBA00022989"/>
    </source>
</evidence>
<comment type="similarity">
    <text evidence="12">Belongs to the DHHC palmitoyltransferase family. ERF2/ZDHHC9 subfamily.</text>
</comment>
<dbReference type="PROSITE" id="PS50216">
    <property type="entry name" value="DHHC"/>
    <property type="match status" value="1"/>
</dbReference>
<dbReference type="GO" id="GO:0150052">
    <property type="term" value="P:regulation of postsynapse assembly"/>
    <property type="evidence" value="ECO:0007669"/>
    <property type="project" value="Ensembl"/>
</dbReference>
<dbReference type="GO" id="GO:0010875">
    <property type="term" value="P:positive regulation of cholesterol efflux"/>
    <property type="evidence" value="ECO:0000318"/>
    <property type="project" value="GO_Central"/>
</dbReference>
<feature type="region of interest" description="Disordered" evidence="15">
    <location>
        <begin position="524"/>
        <end position="549"/>
    </location>
</feature>
<feature type="compositionally biased region" description="Low complexity" evidence="15">
    <location>
        <begin position="527"/>
        <end position="540"/>
    </location>
</feature>
<evidence type="ECO:0000256" key="10">
    <source>
        <dbReference type="ARBA" id="ARBA00023288"/>
    </source>
</evidence>
<feature type="region of interest" description="Disordered" evidence="15">
    <location>
        <begin position="576"/>
        <end position="622"/>
    </location>
</feature>
<comment type="subcellular location">
    <subcellularLocation>
        <location evidence="2">Golgi apparatus membrane</location>
        <topology evidence="2">Multi-pass membrane protein</topology>
    </subcellularLocation>
    <subcellularLocation>
        <location evidence="1">Mitochondrion membrane</location>
        <topology evidence="1">Multi-pass membrane protein</topology>
    </subcellularLocation>
</comment>
<sequence length="785" mass="82856">MPHRTGPRFKPVKYVPVATAAALLVGSSTLFFVFTCPWLTRAVSPAVPLYNGIVFLFVLANFSMATFMDPGVFPRADEDEDKDDDFRAPLYKNVDIKGVQVRMKWCSTCHFYRPPRCSHCSVCDNCVEDFDHHCPWVNNCIGRRNYRYFFLFLLSLSLHMVDVFAFGLFHVLHHLGKLGAVHATITMGVMCVASLFFIPVIGLTGFHIVLVARGRTTNEQVTGKFRGGVNPFTRGCCGNVERVLCSPLGPRYVAEPSPLRQQLAASLGPPFFRPEPLERTTVGKRTDNGVEAQMSRSKVRDPGRTRARPGGQGRLHLGPARACHLPSGDGTPDHAESCLHPQLTSPPTPAMYKHRPGFGNPSLPAPGPVRPPASHLLPPQVTVQETALGGPCGRSFDSQSELSLDLPDYRPRGPPGPGPSPPHAGSFAGNSRSLSLKSAGRRGGDHLGPPLAPAPPSDGAPATPAHHGFAPAPLTSRGGSLSYDSLLNPASPAGRVGCGIGPGHRSPYPTAKACRLGGAGELRRTFSPVPSRPASAAAAPPREPSPVRYDNLSQTIMASIQERKDREERERLLRSHTDSLFSEPGAFDAPAPYGLRPLSPPLSAVPPPPEPPRGRALRPATSRDSLLAAAGFAARCPLPPASLAPLSGPGTRTLRTSTPTLQAELAAGLVRAHPALQGRLRNGGCPAPGPPIPPSPPGGPRSPAFGPAQAVSFVSTVDAAEPQPLGAQRDGLPPKTALGKINGQPKGIARLGSASSAPGPPASPARPSSVKKVSGVGGTTYEISV</sequence>
<comment type="domain">
    <text evidence="14">The DHHC domain is required for palmitoyltransferase activity.</text>
</comment>
<reference evidence="17" key="1">
    <citation type="submission" date="2025-08" db="UniProtKB">
        <authorList>
            <consortium name="Ensembl"/>
        </authorList>
    </citation>
    <scope>IDENTIFICATION</scope>
    <source>
        <strain evidence="17">Glennie</strain>
    </source>
</reference>
<dbReference type="Proteomes" id="UP000002279">
    <property type="component" value="Unplaced"/>
</dbReference>
<evidence type="ECO:0000313" key="17">
    <source>
        <dbReference type="Ensembl" id="ENSOANP00000045912.1"/>
    </source>
</evidence>
<keyword evidence="6" id="KW-0333">Golgi apparatus</keyword>
<name>A0A6I8NYH3_ORNAN</name>
<dbReference type="GO" id="GO:0098794">
    <property type="term" value="C:postsynapse"/>
    <property type="evidence" value="ECO:0007669"/>
    <property type="project" value="Ensembl"/>
</dbReference>
<keyword evidence="11 14" id="KW-0012">Acyltransferase</keyword>
<evidence type="ECO:0000256" key="6">
    <source>
        <dbReference type="ARBA" id="ARBA00023034"/>
    </source>
</evidence>
<dbReference type="GO" id="GO:0031966">
    <property type="term" value="C:mitochondrial membrane"/>
    <property type="evidence" value="ECO:0007669"/>
    <property type="project" value="UniProtKB-SubCell"/>
</dbReference>
<keyword evidence="5 14" id="KW-1133">Transmembrane helix</keyword>
<evidence type="ECO:0000256" key="3">
    <source>
        <dbReference type="ARBA" id="ARBA00022679"/>
    </source>
</evidence>
<keyword evidence="8 14" id="KW-0472">Membrane</keyword>
<keyword evidence="4 14" id="KW-0812">Transmembrane</keyword>
<evidence type="ECO:0000256" key="13">
    <source>
        <dbReference type="ARBA" id="ARBA00047790"/>
    </source>
</evidence>
<dbReference type="EC" id="2.3.1.225" evidence="14"/>
<protein>
    <recommendedName>
        <fullName evidence="14">Palmitoyltransferase</fullName>
        <ecNumber evidence="14">2.3.1.225</ecNumber>
    </recommendedName>
</protein>
<evidence type="ECO:0000256" key="2">
    <source>
        <dbReference type="ARBA" id="ARBA00004653"/>
    </source>
</evidence>
<dbReference type="FunCoup" id="A0A6I8NYH3">
    <property type="interactions" value="870"/>
</dbReference>
<dbReference type="OMA" id="CIAHAAV"/>
<dbReference type="GO" id="GO:0098978">
    <property type="term" value="C:glutamatergic synapse"/>
    <property type="evidence" value="ECO:0007669"/>
    <property type="project" value="Ensembl"/>
</dbReference>
<dbReference type="GeneTree" id="ENSGT00940000158044"/>
<dbReference type="GO" id="GO:0016409">
    <property type="term" value="F:palmitoyltransferase activity"/>
    <property type="evidence" value="ECO:0000318"/>
    <property type="project" value="GO_Central"/>
</dbReference>
<dbReference type="AlphaFoldDB" id="A0A6I8NYH3"/>
<evidence type="ECO:0000256" key="14">
    <source>
        <dbReference type="RuleBase" id="RU079119"/>
    </source>
</evidence>
<dbReference type="PANTHER" id="PTHR12349:SF1">
    <property type="entry name" value="PALMITOYLTRANSFERASE ZDHHC8"/>
    <property type="match status" value="1"/>
</dbReference>
<feature type="compositionally biased region" description="Pro residues" evidence="15">
    <location>
        <begin position="598"/>
        <end position="611"/>
    </location>
</feature>
<keyword evidence="18" id="KW-1185">Reference proteome</keyword>
<proteinExistence type="inferred from homology"/>
<keyword evidence="9" id="KW-0564">Palmitate</keyword>
<feature type="transmembrane region" description="Helical" evidence="14">
    <location>
        <begin position="47"/>
        <end position="67"/>
    </location>
</feature>
<feature type="transmembrane region" description="Helical" evidence="14">
    <location>
        <begin position="148"/>
        <end position="172"/>
    </location>
</feature>
<keyword evidence="10" id="KW-0449">Lipoprotein</keyword>
<accession>A0A6I8NYH3</accession>
<evidence type="ECO:0000256" key="12">
    <source>
        <dbReference type="ARBA" id="ARBA00023463"/>
    </source>
</evidence>
<dbReference type="Ensembl" id="ENSOANT00000061542.1">
    <property type="protein sequence ID" value="ENSOANP00000045912.1"/>
    <property type="gene ID" value="ENSOANG00000045746.1"/>
</dbReference>
<evidence type="ECO:0000256" key="8">
    <source>
        <dbReference type="ARBA" id="ARBA00023136"/>
    </source>
</evidence>
<feature type="compositionally biased region" description="Pro residues" evidence="15">
    <location>
        <begin position="412"/>
        <end position="422"/>
    </location>
</feature>
<feature type="region of interest" description="Disordered" evidence="15">
    <location>
        <begin position="342"/>
        <end position="473"/>
    </location>
</feature>
<evidence type="ECO:0000313" key="18">
    <source>
        <dbReference type="Proteomes" id="UP000002279"/>
    </source>
</evidence>
<dbReference type="GO" id="GO:0044794">
    <property type="term" value="P:host-mediated activation of viral process"/>
    <property type="evidence" value="ECO:0007669"/>
    <property type="project" value="Ensembl"/>
</dbReference>
<feature type="transmembrane region" description="Helical" evidence="14">
    <location>
        <begin position="184"/>
        <end position="210"/>
    </location>
</feature>
<reference evidence="17" key="2">
    <citation type="submission" date="2025-09" db="UniProtKB">
        <authorList>
            <consortium name="Ensembl"/>
        </authorList>
    </citation>
    <scope>IDENTIFICATION</scope>
    <source>
        <strain evidence="17">Glennie</strain>
    </source>
</reference>
<dbReference type="InterPro" id="IPR001594">
    <property type="entry name" value="Palmitoyltrfase_DHHC"/>
</dbReference>